<sequence>MSDSHFKIRLDDKPNLQRALLNDPARAKEVIATFVSLIEESFDEGKGVQWSKLPEELSPELTFRELVTGILRGALDVREMNPDTFDVLKVEVHPLSMLTPRKNHIDGGMKYYQWREHFKIQGNEKISGIVVEKIIRKMLRYSKYIDVQTLQGYLQANQIATYRGLGAEQVNKLPLYPALRYQQEKFGDLHVGKFYDEVGFFDCGTNEESHCLACNRYELQRVGNYKCCLACNAGYISIEGGENNVADTPPA</sequence>
<name>A0A6J5MBB2_9CAUD</name>
<gene>
    <name evidence="1" type="ORF">UFOVP451_32</name>
</gene>
<organism evidence="1">
    <name type="scientific">uncultured Caudovirales phage</name>
    <dbReference type="NCBI Taxonomy" id="2100421"/>
    <lineage>
        <taxon>Viruses</taxon>
        <taxon>Duplodnaviria</taxon>
        <taxon>Heunggongvirae</taxon>
        <taxon>Uroviricota</taxon>
        <taxon>Caudoviricetes</taxon>
        <taxon>Peduoviridae</taxon>
        <taxon>Maltschvirus</taxon>
        <taxon>Maltschvirus maltsch</taxon>
    </lineage>
</organism>
<reference evidence="1" key="1">
    <citation type="submission" date="2020-04" db="EMBL/GenBank/DDBJ databases">
        <authorList>
            <person name="Chiriac C."/>
            <person name="Salcher M."/>
            <person name="Ghai R."/>
            <person name="Kavagutti S V."/>
        </authorList>
    </citation>
    <scope>NUCLEOTIDE SEQUENCE</scope>
</reference>
<accession>A0A6J5MBB2</accession>
<evidence type="ECO:0000313" key="1">
    <source>
        <dbReference type="EMBL" id="CAB4142603.1"/>
    </source>
</evidence>
<dbReference type="EMBL" id="LR796409">
    <property type="protein sequence ID" value="CAB4142603.1"/>
    <property type="molecule type" value="Genomic_DNA"/>
</dbReference>
<proteinExistence type="predicted"/>
<protein>
    <submittedName>
        <fullName evidence="1">Uncharacterized protein</fullName>
    </submittedName>
</protein>